<dbReference type="Pfam" id="PF24965">
    <property type="entry name" value="TRS130_4HB"/>
    <property type="match status" value="1"/>
</dbReference>
<dbReference type="PANTHER" id="PTHR13251:SF3">
    <property type="entry name" value="TRAFFICKING PROTEIN PARTICLE COMPLEX SUBUNIT 10"/>
    <property type="match status" value="1"/>
</dbReference>
<dbReference type="InterPro" id="IPR056913">
    <property type="entry name" value="TRAPPC10/Trs130_N"/>
</dbReference>
<proteinExistence type="predicted"/>
<accession>A0A2S4PWA6</accession>
<evidence type="ECO:0000256" key="1">
    <source>
        <dbReference type="ARBA" id="ARBA00004555"/>
    </source>
</evidence>
<feature type="domain" description="TRAPPC10/Trs130 N-terminal" evidence="6">
    <location>
        <begin position="124"/>
        <end position="472"/>
    </location>
</feature>
<evidence type="ECO:0000259" key="8">
    <source>
        <dbReference type="Pfam" id="PF24967"/>
    </source>
</evidence>
<dbReference type="EMBL" id="PEDP01000352">
    <property type="protein sequence ID" value="POS86329.1"/>
    <property type="molecule type" value="Genomic_DNA"/>
</dbReference>
<feature type="domain" description="Trs130 NTS" evidence="8">
    <location>
        <begin position="735"/>
        <end position="840"/>
    </location>
</feature>
<evidence type="ECO:0000256" key="3">
    <source>
        <dbReference type="ARBA" id="ARBA00023034"/>
    </source>
</evidence>
<dbReference type="InterPro" id="IPR022233">
    <property type="entry name" value="TRAPPC10/Trs130_C"/>
</dbReference>
<keyword evidence="10" id="KW-1185">Reference proteome</keyword>
<sequence length="1568" mass="177214">MEQISSSSKVTGTDIIFVLVEYFDPFGVYRLLSPSLLKRLPLRNLHWVSHAGPLRSIDTLHIDLVQSHENSVTTDSISASLASHRSAKSEESTGTSDEGSRIFLSGQVLERPHSQSGPMRVHLKERRHQIPGLRQTPYLKIFLLRCDDVETYRALGRPHIKQWIKKNTSSTQITTKISVQENYDAFEWLIIHVTIPNTVVANYPRTSGKHSEGSSGITKEKSGSRWRGGGSSTVLEKLRADFNGTSKSSVDRIAQIRLTVDDVPPEIVPRIIPSITKPYVETPQENENAWQDLISKLKSLILTAFDMRVSQYEEDIREKDAQRSLPGWNFCTFFVLKEGLALGYESVGLIEDSLIEYDELAVGLDTIIREQSANKKIDHASSFLPFTDDLKRQAEAAIASISKDMGLSNFVNTGSSLDLQSDTPNNEAYEIPLNPSKKRYRELILGNNISVFDFRCYLFARQLNLLLRLANASSSKEEIFSKVQEQIESNPKNNAAKRVSSRILDHSENLAVLSKISRRAMEFIPSIARIMRTDLWTSHHRHRGRDSIDCETSMTRMNQIMSQVTENIVSSFIFSTIQQILAHTSTKSLQIPPSTLAHLPSLDKRDSMSSISEQKLTAHPTRSSSLTSRSQARQQKDTNFSPRIRRASVPDDGSASPTFLKIGLEELAAHRAELYLFSRSVLQRHGAQRGWSVGWQEMVKSQTNSMGELEDIDLNQDSSKRLSVRSDQNYVPPSRHGISNRLLRTGLSNKDDFYRLYETFSDKALRHYTVANSHHSIQSCVADLAILKYYMKDFTASASYLKRMIVFYDEAGWKNIELSMLIIYAKCLQQLERREEYVQIIIKLLSKTACAENERLKRKSLVYLLNKGFFEDFVLIKEKYLTRLFDITRTLGSPTYIPLKKFFGSLEVDETVIYHKDRDSFELLIRCLYLLDDELPFENVKVRLNSTNSNLNRDIWLENEGPFIFKKGMNEIYVGCNTNIPDSYLVTCISLSGNNIIYTYDSNDVGTKSSLKNDSFLRCPTLLIYQRPEVFDMRLNPSRFIHLGAARSLELELSSGWNDVLNGRIRIRAATAGLRLQTSDANVVYGSVDILQNQEVGIISFSAMSPQSYAIIAVPFSLEQDITEISVKLDLTYTTENGTFIFAVAPSILISYPLGVNVQDSFKHEFLFSRFTISSAASGPLRLLDCELNASEVFEAHGGPGMNTPLVIYHQQPATALYKIRRRKSNFNACETRKNEKALLLVLKFACLEEEIIATITSDIEDLLKDSSLGSYTRLVVEKIIQEVRRNLSPGYFERVALSNEIPISFLANISWKKRFLGLGRCSDGEVTFLILKFLEGWLESRSTIPLITASSNDDYFPQSRSILIPVDIPSITVVHTVDLQLLEPPTLYPRAARVAVNQPITVSLSIKWTRIWDTEAAFKLTDTKKPNPEKEDSYKFSYEIFSPSETWIIGGRRKGHFMVPKAIEFSENSVSSLSTDGLTFPVILIPLRQGLLPYPTVEIKAIVTPSSLNLPLQNSARASTISSKNYQAHINLPSQEPIVSCEMDYKNAVEFIHVVSDTQKITISLDS</sequence>
<evidence type="ECO:0000259" key="6">
    <source>
        <dbReference type="Pfam" id="PF23036"/>
    </source>
</evidence>
<feature type="region of interest" description="Disordered" evidence="4">
    <location>
        <begin position="603"/>
        <end position="655"/>
    </location>
</feature>
<feature type="domain" description="TRAPPC10/Trs130 C-terminal" evidence="5">
    <location>
        <begin position="1366"/>
        <end position="1556"/>
    </location>
</feature>
<evidence type="ECO:0000313" key="10">
    <source>
        <dbReference type="Proteomes" id="UP000237438"/>
    </source>
</evidence>
<dbReference type="STRING" id="225359.A0A2S4PWA6"/>
<dbReference type="Pfam" id="PF24967">
    <property type="entry name" value="NTS_TR130"/>
    <property type="match status" value="1"/>
</dbReference>
<dbReference type="GO" id="GO:0006891">
    <property type="term" value="P:intra-Golgi vesicle-mediated transport"/>
    <property type="evidence" value="ECO:0007669"/>
    <property type="project" value="TreeGrafter"/>
</dbReference>
<keyword evidence="2" id="KW-0813">Transport</keyword>
<evidence type="ECO:0000259" key="7">
    <source>
        <dbReference type="Pfam" id="PF23274"/>
    </source>
</evidence>
<evidence type="ECO:0000256" key="2">
    <source>
        <dbReference type="ARBA" id="ARBA00022448"/>
    </source>
</evidence>
<dbReference type="Pfam" id="PF12584">
    <property type="entry name" value="TRAPPC10"/>
    <property type="match status" value="1"/>
</dbReference>
<dbReference type="InterPro" id="IPR045126">
    <property type="entry name" value="TRAPPC10/Trs130"/>
</dbReference>
<evidence type="ECO:0000256" key="4">
    <source>
        <dbReference type="SAM" id="MobiDB-lite"/>
    </source>
</evidence>
<evidence type="ECO:0000313" key="9">
    <source>
        <dbReference type="EMBL" id="POS86329.1"/>
    </source>
</evidence>
<comment type="subcellular location">
    <subcellularLocation>
        <location evidence="1">Golgi apparatus</location>
    </subcellularLocation>
</comment>
<dbReference type="Pfam" id="PF23036">
    <property type="entry name" value="TRAPPC10_1st"/>
    <property type="match status" value="1"/>
</dbReference>
<feature type="domain" description="DUF7077" evidence="7">
    <location>
        <begin position="1028"/>
        <end position="1148"/>
    </location>
</feature>
<feature type="compositionally biased region" description="Polar residues" evidence="4">
    <location>
        <begin position="608"/>
        <end position="641"/>
    </location>
</feature>
<protein>
    <recommendedName>
        <fullName evidence="11">Tmem1 family protein</fullName>
    </recommendedName>
</protein>
<keyword evidence="3" id="KW-0333">Golgi apparatus</keyword>
<dbReference type="OrthoDB" id="10256906at2759"/>
<dbReference type="GO" id="GO:1990071">
    <property type="term" value="C:TRAPPII protein complex"/>
    <property type="evidence" value="ECO:0007669"/>
    <property type="project" value="InterPro"/>
</dbReference>
<feature type="region of interest" description="Disordered" evidence="4">
    <location>
        <begin position="204"/>
        <end position="230"/>
    </location>
</feature>
<reference evidence="9 10" key="1">
    <citation type="submission" date="2017-10" db="EMBL/GenBank/DDBJ databases">
        <title>Development of genomic resources for the powdery mildew, Erysiphe pulchra.</title>
        <authorList>
            <person name="Wadl P.A."/>
            <person name="Mack B.M."/>
            <person name="Moore G."/>
            <person name="Beltz S.B."/>
        </authorList>
    </citation>
    <scope>NUCLEOTIDE SEQUENCE [LARGE SCALE GENOMIC DNA]</scope>
    <source>
        <strain evidence="9">Cflorida</strain>
    </source>
</reference>
<evidence type="ECO:0008006" key="11">
    <source>
        <dbReference type="Google" id="ProtNLM"/>
    </source>
</evidence>
<dbReference type="InterPro" id="IPR056916">
    <property type="entry name" value="NTS_TR130"/>
</dbReference>
<feature type="region of interest" description="Disordered" evidence="4">
    <location>
        <begin position="76"/>
        <end position="99"/>
    </location>
</feature>
<dbReference type="GO" id="GO:0005829">
    <property type="term" value="C:cytosol"/>
    <property type="evidence" value="ECO:0007669"/>
    <property type="project" value="GOC"/>
</dbReference>
<dbReference type="InterPro" id="IPR055505">
    <property type="entry name" value="DUF7077"/>
</dbReference>
<evidence type="ECO:0000259" key="5">
    <source>
        <dbReference type="Pfam" id="PF12584"/>
    </source>
</evidence>
<name>A0A2S4PWA6_9PEZI</name>
<comment type="caution">
    <text evidence="9">The sequence shown here is derived from an EMBL/GenBank/DDBJ whole genome shotgun (WGS) entry which is preliminary data.</text>
</comment>
<gene>
    <name evidence="9" type="ORF">EPUL_002742</name>
</gene>
<dbReference type="GO" id="GO:0034498">
    <property type="term" value="P:early endosome to Golgi transport"/>
    <property type="evidence" value="ECO:0007669"/>
    <property type="project" value="TreeGrafter"/>
</dbReference>
<dbReference type="Pfam" id="PF23274">
    <property type="entry name" value="DUF7077"/>
    <property type="match status" value="1"/>
</dbReference>
<dbReference type="PANTHER" id="PTHR13251">
    <property type="entry name" value="EPILEPSY HOLOPROSENCEPHALY CANDIDATE 1/TMEM1"/>
    <property type="match status" value="1"/>
</dbReference>
<organism evidence="9 10">
    <name type="scientific">Erysiphe pulchra</name>
    <dbReference type="NCBI Taxonomy" id="225359"/>
    <lineage>
        <taxon>Eukaryota</taxon>
        <taxon>Fungi</taxon>
        <taxon>Dikarya</taxon>
        <taxon>Ascomycota</taxon>
        <taxon>Pezizomycotina</taxon>
        <taxon>Leotiomycetes</taxon>
        <taxon>Erysiphales</taxon>
        <taxon>Erysiphaceae</taxon>
        <taxon>Erysiphe</taxon>
    </lineage>
</organism>
<dbReference type="Proteomes" id="UP000237438">
    <property type="component" value="Unassembled WGS sequence"/>
</dbReference>